<evidence type="ECO:0000313" key="2">
    <source>
        <dbReference type="EMBL" id="CAD7656045.1"/>
    </source>
</evidence>
<reference evidence="2" key="1">
    <citation type="submission" date="2020-11" db="EMBL/GenBank/DDBJ databases">
        <authorList>
            <person name="Tran Van P."/>
        </authorList>
    </citation>
    <scope>NUCLEOTIDE SEQUENCE</scope>
</reference>
<organism evidence="2">
    <name type="scientific">Oppiella nova</name>
    <dbReference type="NCBI Taxonomy" id="334625"/>
    <lineage>
        <taxon>Eukaryota</taxon>
        <taxon>Metazoa</taxon>
        <taxon>Ecdysozoa</taxon>
        <taxon>Arthropoda</taxon>
        <taxon>Chelicerata</taxon>
        <taxon>Arachnida</taxon>
        <taxon>Acari</taxon>
        <taxon>Acariformes</taxon>
        <taxon>Sarcoptiformes</taxon>
        <taxon>Oribatida</taxon>
        <taxon>Brachypylina</taxon>
        <taxon>Oppioidea</taxon>
        <taxon>Oppiidae</taxon>
        <taxon>Oppiella</taxon>
    </lineage>
</organism>
<dbReference type="EMBL" id="CAJPVJ010010456">
    <property type="protein sequence ID" value="CAG2173232.1"/>
    <property type="molecule type" value="Genomic_DNA"/>
</dbReference>
<feature type="compositionally biased region" description="Low complexity" evidence="1">
    <location>
        <begin position="214"/>
        <end position="227"/>
    </location>
</feature>
<keyword evidence="3" id="KW-1185">Reference proteome</keyword>
<protein>
    <submittedName>
        <fullName evidence="2">Uncharacterized protein</fullName>
    </submittedName>
</protein>
<sequence length="366" mass="40384">MVPCGYQLEYPNNDVLKVHCKPWVDCKISDVFTSPTTSEPTIPNDTNQKPNCCSSTGAQWSGIYERHCCYQKEKICSEAKHFAQNCADMSRMQEFLEAYDREMVSCRGVGIDPTDTLCNSMSVNDVTEPECQQWFSCCINDTLHITPPPDTSTTRPTPPTSPDLTPVPEPITHATSAFETATDIYYTTETITELETDLGVTSDIDIASETSPDATTTPETNPDLTDLTTTTSDIIADLTTKPNISPVLIKYKSNGSCNTSARTLILTIVAIIGCSIVVNAKQKSNFQSSGSQTGIDCSDTKSVENKSNFQSSGSQTGIDCSDTKSVENVYLNTILDCIDRKWSPYEPNSDRHCCYYKDWFCTQAKH</sequence>
<name>A0A7R9M9I6_9ACAR</name>
<feature type="non-terminal residue" evidence="2">
    <location>
        <position position="366"/>
    </location>
</feature>
<evidence type="ECO:0000256" key="1">
    <source>
        <dbReference type="SAM" id="MobiDB-lite"/>
    </source>
</evidence>
<proteinExistence type="predicted"/>
<accession>A0A7R9M9I6</accession>
<dbReference type="Proteomes" id="UP000728032">
    <property type="component" value="Unassembled WGS sequence"/>
</dbReference>
<gene>
    <name evidence="2" type="ORF">ONB1V03_LOCUS12685</name>
</gene>
<feature type="region of interest" description="Disordered" evidence="1">
    <location>
        <begin position="147"/>
        <end position="169"/>
    </location>
</feature>
<feature type="region of interest" description="Disordered" evidence="1">
    <location>
        <begin position="208"/>
        <end position="227"/>
    </location>
</feature>
<dbReference type="EMBL" id="OC925281">
    <property type="protein sequence ID" value="CAD7656045.1"/>
    <property type="molecule type" value="Genomic_DNA"/>
</dbReference>
<evidence type="ECO:0000313" key="3">
    <source>
        <dbReference type="Proteomes" id="UP000728032"/>
    </source>
</evidence>
<dbReference type="AlphaFoldDB" id="A0A7R9M9I6"/>